<dbReference type="InterPro" id="IPR027511">
    <property type="entry name" value="ENOPH1_eukaryotes"/>
</dbReference>
<evidence type="ECO:0000256" key="3">
    <source>
        <dbReference type="ARBA" id="ARBA00022801"/>
    </source>
</evidence>
<dbReference type="SFLD" id="SFLDS00003">
    <property type="entry name" value="Haloacid_Dehalogenase"/>
    <property type="match status" value="1"/>
</dbReference>
<dbReference type="CDD" id="cd01629">
    <property type="entry name" value="HAD_EP"/>
    <property type="match status" value="1"/>
</dbReference>
<dbReference type="Pfam" id="PF00702">
    <property type="entry name" value="Hydrolase"/>
    <property type="match status" value="1"/>
</dbReference>
<evidence type="ECO:0000313" key="7">
    <source>
        <dbReference type="EMBL" id="CAH3150493.1"/>
    </source>
</evidence>
<comment type="catalytic activity">
    <reaction evidence="6">
        <text>5-methylsulfanyl-2,3-dioxopentyl phosphate + H2O = 1,2-dihydroxy-5-(methylsulfanyl)pent-1-en-3-one + phosphate</text>
        <dbReference type="Rhea" id="RHEA:21700"/>
        <dbReference type="ChEBI" id="CHEBI:15377"/>
        <dbReference type="ChEBI" id="CHEBI:43474"/>
        <dbReference type="ChEBI" id="CHEBI:49252"/>
        <dbReference type="ChEBI" id="CHEBI:58828"/>
        <dbReference type="EC" id="3.1.3.77"/>
    </reaction>
</comment>
<keyword evidence="6" id="KW-0539">Nucleus</keyword>
<dbReference type="NCBIfam" id="TIGR01691">
    <property type="entry name" value="enolase-ppase"/>
    <property type="match status" value="1"/>
</dbReference>
<dbReference type="InterPro" id="IPR023214">
    <property type="entry name" value="HAD_sf"/>
</dbReference>
<dbReference type="InterPro" id="IPR006439">
    <property type="entry name" value="HAD-SF_hydro_IA"/>
</dbReference>
<evidence type="ECO:0000256" key="2">
    <source>
        <dbReference type="ARBA" id="ARBA00022723"/>
    </source>
</evidence>
<dbReference type="EC" id="3.1.3.77" evidence="6"/>
<gene>
    <name evidence="7" type="ORF">PLOB_00047618</name>
</gene>
<protein>
    <recommendedName>
        <fullName evidence="6">Enolase-phosphatase E1</fullName>
        <ecNumber evidence="6">3.1.3.77</ecNumber>
    </recommendedName>
    <alternativeName>
        <fullName evidence="6">2,3-diketo-5-methylthio-1-phosphopentane phosphatase</fullName>
    </alternativeName>
</protein>
<dbReference type="HAMAP" id="MF_03117">
    <property type="entry name" value="Salvage_MtnC_euk"/>
    <property type="match status" value="1"/>
</dbReference>
<keyword evidence="5 6" id="KW-0486">Methionine biosynthesis</keyword>
<comment type="pathway">
    <text evidence="6">Amino-acid biosynthesis; L-methionine biosynthesis via salvage pathway; L-methionine from S-methyl-5-thio-alpha-D-ribose 1-phosphate: step 4/6.</text>
</comment>
<dbReference type="PANTHER" id="PTHR20371">
    <property type="entry name" value="ENOLASE-PHOSPHATASE E1"/>
    <property type="match status" value="1"/>
</dbReference>
<comment type="function">
    <text evidence="6">Bifunctional enzyme that catalyzes the enolization of 2,3-diketo-5-methylthiopentyl-1-phosphate (DK-MTP-1-P) into the intermediate 2-hydroxy-3-keto-5-methylthiopentenyl-1-phosphate (HK-MTPenyl-1-P), which is then dephosphorylated to form the acireductone 1,2-dihydroxy-3-keto-5-methylthiopentene (DHK-MTPene).</text>
</comment>
<evidence type="ECO:0000256" key="1">
    <source>
        <dbReference type="ARBA" id="ARBA00022605"/>
    </source>
</evidence>
<comment type="similarity">
    <text evidence="6">Belongs to the HAD-like hydrolase superfamily. MasA/MtnC family.</text>
</comment>
<dbReference type="SFLD" id="SFLDG01129">
    <property type="entry name" value="C1.5:_HAD__Beta-PGM__Phosphata"/>
    <property type="match status" value="1"/>
</dbReference>
<feature type="binding site" evidence="6">
    <location>
        <position position="204"/>
    </location>
    <ligand>
        <name>substrate</name>
    </ligand>
</feature>
<keyword evidence="8" id="KW-1185">Reference proteome</keyword>
<keyword evidence="3 6" id="KW-0378">Hydrolase</keyword>
<dbReference type="SUPFAM" id="SSF56784">
    <property type="entry name" value="HAD-like"/>
    <property type="match status" value="1"/>
</dbReference>
<keyword evidence="4 6" id="KW-0460">Magnesium</keyword>
<comment type="caution">
    <text evidence="7">The sequence shown here is derived from an EMBL/GenBank/DDBJ whole genome shotgun (WGS) entry which is preliminary data.</text>
</comment>
<dbReference type="Proteomes" id="UP001159405">
    <property type="component" value="Unassembled WGS sequence"/>
</dbReference>
<comment type="subunit">
    <text evidence="6">Monomer.</text>
</comment>
<dbReference type="EMBL" id="CALNXK010000089">
    <property type="protein sequence ID" value="CAH3150493.1"/>
    <property type="molecule type" value="Genomic_DNA"/>
</dbReference>
<feature type="binding site" evidence="6">
    <location>
        <position position="25"/>
    </location>
    <ligand>
        <name>Mg(2+)</name>
        <dbReference type="ChEBI" id="CHEBI:18420"/>
    </ligand>
</feature>
<dbReference type="SFLD" id="SFLDF00044">
    <property type="entry name" value="enolase-phosphatase"/>
    <property type="match status" value="1"/>
</dbReference>
<dbReference type="NCBIfam" id="TIGR01549">
    <property type="entry name" value="HAD-SF-IA-v1"/>
    <property type="match status" value="1"/>
</dbReference>
<keyword evidence="1 6" id="KW-0028">Amino-acid biosynthesis</keyword>
<keyword evidence="2 6" id="KW-0479">Metal-binding</keyword>
<feature type="binding site" evidence="6">
    <location>
        <position position="23"/>
    </location>
    <ligand>
        <name>Mg(2+)</name>
        <dbReference type="ChEBI" id="CHEBI:18420"/>
    </ligand>
</feature>
<dbReference type="Gene3D" id="3.40.50.1000">
    <property type="entry name" value="HAD superfamily/HAD-like"/>
    <property type="match status" value="1"/>
</dbReference>
<dbReference type="SFLD" id="SFLDG01133">
    <property type="entry name" value="C1.5.4:_Enolase-phosphatase_Li"/>
    <property type="match status" value="1"/>
</dbReference>
<comment type="cofactor">
    <cofactor evidence="6">
        <name>Mg(2+)</name>
        <dbReference type="ChEBI" id="CHEBI:18420"/>
    </cofactor>
    <text evidence="6">Binds 1 Mg(2+) ion per subunit.</text>
</comment>
<dbReference type="InterPro" id="IPR023943">
    <property type="entry name" value="Enolase-ppase_E1"/>
</dbReference>
<feature type="binding site" evidence="6">
    <location>
        <position position="229"/>
    </location>
    <ligand>
        <name>Mg(2+)</name>
        <dbReference type="ChEBI" id="CHEBI:18420"/>
    </ligand>
</feature>
<comment type="subcellular location">
    <subcellularLocation>
        <location evidence="6">Cytoplasm</location>
    </subcellularLocation>
    <subcellularLocation>
        <location evidence="6">Nucleus</location>
    </subcellularLocation>
</comment>
<feature type="binding site" evidence="6">
    <location>
        <begin position="170"/>
        <end position="171"/>
    </location>
    <ligand>
        <name>substrate</name>
    </ligand>
</feature>
<proteinExistence type="inferred from homology"/>
<dbReference type="InterPro" id="IPR036412">
    <property type="entry name" value="HAD-like_sf"/>
</dbReference>
<reference evidence="7 8" key="1">
    <citation type="submission" date="2022-05" db="EMBL/GenBank/DDBJ databases">
        <authorList>
            <consortium name="Genoscope - CEA"/>
            <person name="William W."/>
        </authorList>
    </citation>
    <scope>NUCLEOTIDE SEQUENCE [LARGE SCALE GENOMIC DNA]</scope>
</reference>
<organism evidence="7 8">
    <name type="scientific">Porites lobata</name>
    <dbReference type="NCBI Taxonomy" id="104759"/>
    <lineage>
        <taxon>Eukaryota</taxon>
        <taxon>Metazoa</taxon>
        <taxon>Cnidaria</taxon>
        <taxon>Anthozoa</taxon>
        <taxon>Hexacorallia</taxon>
        <taxon>Scleractinia</taxon>
        <taxon>Fungiina</taxon>
        <taxon>Poritidae</taxon>
        <taxon>Porites</taxon>
    </lineage>
</organism>
<accession>A0ABN8PVU0</accession>
<evidence type="ECO:0000313" key="8">
    <source>
        <dbReference type="Proteomes" id="UP001159405"/>
    </source>
</evidence>
<evidence type="ECO:0000256" key="5">
    <source>
        <dbReference type="ARBA" id="ARBA00023167"/>
    </source>
</evidence>
<dbReference type="HAMAP" id="MF_01681">
    <property type="entry name" value="Salvage_MtnC"/>
    <property type="match status" value="1"/>
</dbReference>
<name>A0ABN8PVU0_9CNID</name>
<dbReference type="Gene3D" id="1.10.720.60">
    <property type="match status" value="1"/>
</dbReference>
<sequence length="291" mass="32580">MASGVKRQRSDGFDYDYEAVLLDIEGTTTPISFVKDILFPYAKKNVKVYLERNWGTTQCTEDIEALRYQAKKDKDIMEGVVSIPDLDDENQSSDDKNGVDSSRETIIDAAVKNVLWQMSSDRKTTALKQLQGHIWKEAYDDGKIKGDIFDDVTPAFKQWKSKDVKIYIYSSGSVAAQKLLFGNSKFGDLLQYINGHFDTNIGAKMESNSYEKIAEEMKMKPSSILFVTDIIGEAKAALEAGFKTAVSVRPGNADLTEADKKKFTTISTFDELFPETATKDSPRIKKAKPDV</sequence>
<keyword evidence="6" id="KW-0963">Cytoplasm</keyword>
<evidence type="ECO:0000256" key="6">
    <source>
        <dbReference type="HAMAP-Rule" id="MF_03117"/>
    </source>
</evidence>
<dbReference type="PANTHER" id="PTHR20371:SF1">
    <property type="entry name" value="ENOLASE-PHOSPHATASE E1"/>
    <property type="match status" value="1"/>
</dbReference>
<comment type="pathway">
    <text evidence="6">Amino-acid biosynthesis; L-methionine biosynthesis via salvage pathway; L-methionine from S-methyl-5-thio-alpha-D-ribose 1-phosphate: step 3/6.</text>
</comment>
<evidence type="ECO:0000256" key="4">
    <source>
        <dbReference type="ARBA" id="ARBA00022842"/>
    </source>
</evidence>